<keyword evidence="3" id="KW-1185">Reference proteome</keyword>
<organism evidence="2 3">
    <name type="scientific">Podospora aff. communis PSN243</name>
    <dbReference type="NCBI Taxonomy" id="3040156"/>
    <lineage>
        <taxon>Eukaryota</taxon>
        <taxon>Fungi</taxon>
        <taxon>Dikarya</taxon>
        <taxon>Ascomycota</taxon>
        <taxon>Pezizomycotina</taxon>
        <taxon>Sordariomycetes</taxon>
        <taxon>Sordariomycetidae</taxon>
        <taxon>Sordariales</taxon>
        <taxon>Podosporaceae</taxon>
        <taxon>Podospora</taxon>
    </lineage>
</organism>
<feature type="compositionally biased region" description="Polar residues" evidence="1">
    <location>
        <begin position="176"/>
        <end position="195"/>
    </location>
</feature>
<dbReference type="AlphaFoldDB" id="A0AAV9GWY8"/>
<reference evidence="2" key="2">
    <citation type="submission" date="2023-05" db="EMBL/GenBank/DDBJ databases">
        <authorList>
            <consortium name="Lawrence Berkeley National Laboratory"/>
            <person name="Steindorff A."/>
            <person name="Hensen N."/>
            <person name="Bonometti L."/>
            <person name="Westerberg I."/>
            <person name="Brannstrom I.O."/>
            <person name="Guillou S."/>
            <person name="Cros-Aarteil S."/>
            <person name="Calhoun S."/>
            <person name="Haridas S."/>
            <person name="Kuo A."/>
            <person name="Mondo S."/>
            <person name="Pangilinan J."/>
            <person name="Riley R."/>
            <person name="Labutti K."/>
            <person name="Andreopoulos B."/>
            <person name="Lipzen A."/>
            <person name="Chen C."/>
            <person name="Yanf M."/>
            <person name="Daum C."/>
            <person name="Ng V."/>
            <person name="Clum A."/>
            <person name="Ohm R."/>
            <person name="Martin F."/>
            <person name="Silar P."/>
            <person name="Natvig D."/>
            <person name="Lalanne C."/>
            <person name="Gautier V."/>
            <person name="Ament-Velasquez S.L."/>
            <person name="Kruys A."/>
            <person name="Hutchinson M.I."/>
            <person name="Powell A.J."/>
            <person name="Barry K."/>
            <person name="Miller A.N."/>
            <person name="Grigoriev I.V."/>
            <person name="Debuchy R."/>
            <person name="Gladieux P."/>
            <person name="Thoren M.H."/>
            <person name="Johannesson H."/>
        </authorList>
    </citation>
    <scope>NUCLEOTIDE SEQUENCE</scope>
    <source>
        <strain evidence="2">PSN243</strain>
    </source>
</reference>
<dbReference type="Proteomes" id="UP001321760">
    <property type="component" value="Unassembled WGS sequence"/>
</dbReference>
<sequence>MIYTVHISIPRIRYCEMMLSLPFIPGAGRPTVPPPLQHLRWVEVNSATEARSYYFRIDRIPPEASMEDMKLHFRNTETKMHVWVFLHESPTYPDWKAGWVRVSRRHHIFIAHRLQRPLKIHGKLIERVETNDKGPIWILSDRKSFQPSKRTPKFPESFTAGWAENGQGKAPEIPTAGSTSYAQPTDVAQTPNPWSIQVPEKLKGWSTKQAPTTASNNPQATPSYTSAQPTYQSRGISPAQPGHRQYHGHQGPIQQNPYQQGYTQQAHGQQQTAYQQVHYQQGSGQPVSGQWSAGQQFQGQQIDGQHYGQPGYDQQDDVSQSGEPKGYYLPTDLEQDLGLDQPARSRPSSS</sequence>
<protein>
    <submittedName>
        <fullName evidence="2">Uncharacterized protein</fullName>
    </submittedName>
</protein>
<gene>
    <name evidence="2" type="ORF">QBC34DRAFT_47497</name>
</gene>
<name>A0AAV9GWY8_9PEZI</name>
<evidence type="ECO:0000256" key="1">
    <source>
        <dbReference type="SAM" id="MobiDB-lite"/>
    </source>
</evidence>
<dbReference type="EMBL" id="MU865926">
    <property type="protein sequence ID" value="KAK4451957.1"/>
    <property type="molecule type" value="Genomic_DNA"/>
</dbReference>
<evidence type="ECO:0000313" key="3">
    <source>
        <dbReference type="Proteomes" id="UP001321760"/>
    </source>
</evidence>
<feature type="compositionally biased region" description="Low complexity" evidence="1">
    <location>
        <begin position="289"/>
        <end position="305"/>
    </location>
</feature>
<proteinExistence type="predicted"/>
<feature type="compositionally biased region" description="Low complexity" evidence="1">
    <location>
        <begin position="254"/>
        <end position="281"/>
    </location>
</feature>
<accession>A0AAV9GWY8</accession>
<comment type="caution">
    <text evidence="2">The sequence shown here is derived from an EMBL/GenBank/DDBJ whole genome shotgun (WGS) entry which is preliminary data.</text>
</comment>
<feature type="compositionally biased region" description="Polar residues" evidence="1">
    <location>
        <begin position="206"/>
        <end position="235"/>
    </location>
</feature>
<evidence type="ECO:0000313" key="2">
    <source>
        <dbReference type="EMBL" id="KAK4451957.1"/>
    </source>
</evidence>
<feature type="region of interest" description="Disordered" evidence="1">
    <location>
        <begin position="146"/>
        <end position="350"/>
    </location>
</feature>
<reference evidence="2" key="1">
    <citation type="journal article" date="2023" name="Mol. Phylogenet. Evol.">
        <title>Genome-scale phylogeny and comparative genomics of the fungal order Sordariales.</title>
        <authorList>
            <person name="Hensen N."/>
            <person name="Bonometti L."/>
            <person name="Westerberg I."/>
            <person name="Brannstrom I.O."/>
            <person name="Guillou S."/>
            <person name="Cros-Aarteil S."/>
            <person name="Calhoun S."/>
            <person name="Haridas S."/>
            <person name="Kuo A."/>
            <person name="Mondo S."/>
            <person name="Pangilinan J."/>
            <person name="Riley R."/>
            <person name="LaButti K."/>
            <person name="Andreopoulos B."/>
            <person name="Lipzen A."/>
            <person name="Chen C."/>
            <person name="Yan M."/>
            <person name="Daum C."/>
            <person name="Ng V."/>
            <person name="Clum A."/>
            <person name="Steindorff A."/>
            <person name="Ohm R.A."/>
            <person name="Martin F."/>
            <person name="Silar P."/>
            <person name="Natvig D.O."/>
            <person name="Lalanne C."/>
            <person name="Gautier V."/>
            <person name="Ament-Velasquez S.L."/>
            <person name="Kruys A."/>
            <person name="Hutchinson M.I."/>
            <person name="Powell A.J."/>
            <person name="Barry K."/>
            <person name="Miller A.N."/>
            <person name="Grigoriev I.V."/>
            <person name="Debuchy R."/>
            <person name="Gladieux P."/>
            <person name="Hiltunen Thoren M."/>
            <person name="Johannesson H."/>
        </authorList>
    </citation>
    <scope>NUCLEOTIDE SEQUENCE</scope>
    <source>
        <strain evidence="2">PSN243</strain>
    </source>
</reference>